<keyword evidence="5 7" id="KW-0472">Membrane</keyword>
<dbReference type="InterPro" id="IPR000298">
    <property type="entry name" value="Cyt_c_oxidase-like_su3"/>
</dbReference>
<comment type="similarity">
    <text evidence="2 6">Belongs to the cytochrome c oxidase subunit 3 family.</text>
</comment>
<dbReference type="SUPFAM" id="SSF81452">
    <property type="entry name" value="Cytochrome c oxidase subunit III-like"/>
    <property type="match status" value="1"/>
</dbReference>
<gene>
    <name evidence="9" type="ORF">G3O08_16755</name>
</gene>
<proteinExistence type="inferred from homology"/>
<dbReference type="Gene3D" id="1.20.120.80">
    <property type="entry name" value="Cytochrome c oxidase, subunit III, four-helix bundle"/>
    <property type="match status" value="1"/>
</dbReference>
<evidence type="ECO:0000313" key="9">
    <source>
        <dbReference type="EMBL" id="NEN25153.1"/>
    </source>
</evidence>
<feature type="transmembrane region" description="Helical" evidence="7">
    <location>
        <begin position="188"/>
        <end position="210"/>
    </location>
</feature>
<organism evidence="9 10">
    <name type="scientific">Cryomorpha ignava</name>
    <dbReference type="NCBI Taxonomy" id="101383"/>
    <lineage>
        <taxon>Bacteria</taxon>
        <taxon>Pseudomonadati</taxon>
        <taxon>Bacteroidota</taxon>
        <taxon>Flavobacteriia</taxon>
        <taxon>Flavobacteriales</taxon>
        <taxon>Cryomorphaceae</taxon>
        <taxon>Cryomorpha</taxon>
    </lineage>
</organism>
<keyword evidence="3 6" id="KW-0812">Transmembrane</keyword>
<dbReference type="RefSeq" id="WP_163286612.1">
    <property type="nucleotide sequence ID" value="NZ_JAAGVY010000042.1"/>
</dbReference>
<protein>
    <recommendedName>
        <fullName evidence="8">Heme-copper oxidase subunit III family profile domain-containing protein</fullName>
    </recommendedName>
</protein>
<dbReference type="EMBL" id="JAAGVY010000042">
    <property type="protein sequence ID" value="NEN25153.1"/>
    <property type="molecule type" value="Genomic_DNA"/>
</dbReference>
<feature type="transmembrane region" description="Helical" evidence="7">
    <location>
        <begin position="60"/>
        <end position="79"/>
    </location>
</feature>
<dbReference type="PANTHER" id="PTHR11403:SF10">
    <property type="entry name" value="CYTOCHROME C OXIDASE"/>
    <property type="match status" value="1"/>
</dbReference>
<dbReference type="InterPro" id="IPR035973">
    <property type="entry name" value="Cyt_c_oxidase_su3-like_sf"/>
</dbReference>
<evidence type="ECO:0000256" key="4">
    <source>
        <dbReference type="ARBA" id="ARBA00022989"/>
    </source>
</evidence>
<comment type="caution">
    <text evidence="9">The sequence shown here is derived from an EMBL/GenBank/DDBJ whole genome shotgun (WGS) entry which is preliminary data.</text>
</comment>
<keyword evidence="4 7" id="KW-1133">Transmembrane helix</keyword>
<feature type="domain" description="Heme-copper oxidase subunit III family profile" evidence="8">
    <location>
        <begin position="1"/>
        <end position="243"/>
    </location>
</feature>
<reference evidence="9 10" key="1">
    <citation type="submission" date="2020-02" db="EMBL/GenBank/DDBJ databases">
        <title>Out from the shadows clarifying the taxonomy of the family Cryomorphaceae and related taxa by utilizing the GTDB taxonomic framework.</title>
        <authorList>
            <person name="Bowman J.P."/>
        </authorList>
    </citation>
    <scope>NUCLEOTIDE SEQUENCE [LARGE SCALE GENOMIC DNA]</scope>
    <source>
        <strain evidence="9 10">QSSC 1-22</strain>
    </source>
</reference>
<dbReference type="PANTHER" id="PTHR11403">
    <property type="entry name" value="CYTOCHROME C OXIDASE SUBUNIT III"/>
    <property type="match status" value="1"/>
</dbReference>
<evidence type="ECO:0000256" key="2">
    <source>
        <dbReference type="ARBA" id="ARBA00010581"/>
    </source>
</evidence>
<evidence type="ECO:0000313" key="10">
    <source>
        <dbReference type="Proteomes" id="UP000486602"/>
    </source>
</evidence>
<name>A0A7K3WTY5_9FLAO</name>
<dbReference type="GO" id="GO:0005886">
    <property type="term" value="C:plasma membrane"/>
    <property type="evidence" value="ECO:0007669"/>
    <property type="project" value="UniProtKB-SubCell"/>
</dbReference>
<evidence type="ECO:0000256" key="5">
    <source>
        <dbReference type="ARBA" id="ARBA00023136"/>
    </source>
</evidence>
<dbReference type="AlphaFoldDB" id="A0A7K3WTY5"/>
<evidence type="ECO:0000256" key="3">
    <source>
        <dbReference type="ARBA" id="ARBA00022692"/>
    </source>
</evidence>
<dbReference type="InterPro" id="IPR024791">
    <property type="entry name" value="Cyt_c/ubiquinol_Oxase_su3"/>
</dbReference>
<evidence type="ECO:0000256" key="6">
    <source>
        <dbReference type="RuleBase" id="RU003376"/>
    </source>
</evidence>
<feature type="transmembrane region" description="Helical" evidence="7">
    <location>
        <begin position="222"/>
        <end position="242"/>
    </location>
</feature>
<feature type="transmembrane region" description="Helical" evidence="7">
    <location>
        <begin position="24"/>
        <end position="48"/>
    </location>
</feature>
<feature type="transmembrane region" description="Helical" evidence="7">
    <location>
        <begin position="91"/>
        <end position="109"/>
    </location>
</feature>
<accession>A0A7K3WTY5</accession>
<comment type="subcellular location">
    <subcellularLocation>
        <location evidence="6">Cell membrane</location>
        <topology evidence="6">Multi-pass membrane protein</topology>
    </subcellularLocation>
    <subcellularLocation>
        <location evidence="1">Membrane</location>
        <topology evidence="1">Multi-pass membrane protein</topology>
    </subcellularLocation>
</comment>
<sequence>MSDAAVNMPFSEASANSERTGKMVLYFGIFSIIMLFAGLLSAYIITSYSELWVNIVVPRAFYISTGVIILSSVTLKLSLNASKKGDRKTTSLFLIITLILGVVFGAFQYQGWNQLLSAGSYFTGSVDNLSGTYGDDFTITYQGKELIYENNDFYFPNDELREKPLRNEIAIFGNSAGSYIYLLSFVHLLHLVGGILFFIVILLMSFLSVSKTISPKRLRLGAIYWNFVDGLWIFLFLFLLLFH</sequence>
<evidence type="ECO:0000256" key="7">
    <source>
        <dbReference type="SAM" id="Phobius"/>
    </source>
</evidence>
<keyword evidence="10" id="KW-1185">Reference proteome</keyword>
<dbReference type="PROSITE" id="PS50253">
    <property type="entry name" value="COX3"/>
    <property type="match status" value="1"/>
</dbReference>
<dbReference type="GO" id="GO:0019646">
    <property type="term" value="P:aerobic electron transport chain"/>
    <property type="evidence" value="ECO:0007669"/>
    <property type="project" value="InterPro"/>
</dbReference>
<evidence type="ECO:0000259" key="8">
    <source>
        <dbReference type="PROSITE" id="PS50253"/>
    </source>
</evidence>
<evidence type="ECO:0000256" key="1">
    <source>
        <dbReference type="ARBA" id="ARBA00004141"/>
    </source>
</evidence>
<dbReference type="Proteomes" id="UP000486602">
    <property type="component" value="Unassembled WGS sequence"/>
</dbReference>
<dbReference type="InterPro" id="IPR013833">
    <property type="entry name" value="Cyt_c_oxidase_su3_a-hlx"/>
</dbReference>
<dbReference type="GO" id="GO:0004129">
    <property type="term" value="F:cytochrome-c oxidase activity"/>
    <property type="evidence" value="ECO:0007669"/>
    <property type="project" value="InterPro"/>
</dbReference>